<dbReference type="SMART" id="SM00176">
    <property type="entry name" value="RAN"/>
    <property type="match status" value="1"/>
</dbReference>
<reference evidence="14 15" key="1">
    <citation type="submission" date="2016-02" db="EMBL/GenBank/DDBJ databases">
        <title>Genome analysis of coral dinoflagellate symbionts highlights evolutionary adaptations to a symbiotic lifestyle.</title>
        <authorList>
            <person name="Aranda M."/>
            <person name="Li Y."/>
            <person name="Liew Y.J."/>
            <person name="Baumgarten S."/>
            <person name="Simakov O."/>
            <person name="Wilson M."/>
            <person name="Piel J."/>
            <person name="Ashoor H."/>
            <person name="Bougouffa S."/>
            <person name="Bajic V.B."/>
            <person name="Ryu T."/>
            <person name="Ravasi T."/>
            <person name="Bayer T."/>
            <person name="Micklem G."/>
            <person name="Kim H."/>
            <person name="Bhak J."/>
            <person name="Lajeunesse T.C."/>
            <person name="Voolstra C.R."/>
        </authorList>
    </citation>
    <scope>NUCLEOTIDE SEQUENCE [LARGE SCALE GENOMIC DNA]</scope>
    <source>
        <strain evidence="14 15">CCMP2467</strain>
    </source>
</reference>
<evidence type="ECO:0000313" key="15">
    <source>
        <dbReference type="Proteomes" id="UP000186817"/>
    </source>
</evidence>
<keyword evidence="4" id="KW-0547">Nucleotide-binding</keyword>
<feature type="region of interest" description="Disordered" evidence="11">
    <location>
        <begin position="1423"/>
        <end position="1466"/>
    </location>
</feature>
<evidence type="ECO:0000256" key="6">
    <source>
        <dbReference type="ARBA" id="ARBA00023134"/>
    </source>
</evidence>
<keyword evidence="15" id="KW-1185">Reference proteome</keyword>
<dbReference type="SUPFAM" id="SSF144091">
    <property type="entry name" value="Rhomboid-like"/>
    <property type="match status" value="1"/>
</dbReference>
<dbReference type="GO" id="GO:0012505">
    <property type="term" value="C:endomembrane system"/>
    <property type="evidence" value="ECO:0007669"/>
    <property type="project" value="UniProtKB-SubCell"/>
</dbReference>
<feature type="transmembrane region" description="Helical" evidence="12">
    <location>
        <begin position="889"/>
        <end position="905"/>
    </location>
</feature>
<evidence type="ECO:0000256" key="12">
    <source>
        <dbReference type="SAM" id="Phobius"/>
    </source>
</evidence>
<dbReference type="Pfam" id="PF01694">
    <property type="entry name" value="Rhomboid"/>
    <property type="match status" value="1"/>
</dbReference>
<evidence type="ECO:0000256" key="11">
    <source>
        <dbReference type="SAM" id="MobiDB-lite"/>
    </source>
</evidence>
<organism evidence="14 15">
    <name type="scientific">Symbiodinium microadriaticum</name>
    <name type="common">Dinoflagellate</name>
    <name type="synonym">Zooxanthella microadriatica</name>
    <dbReference type="NCBI Taxonomy" id="2951"/>
    <lineage>
        <taxon>Eukaryota</taxon>
        <taxon>Sar</taxon>
        <taxon>Alveolata</taxon>
        <taxon>Dinophyceae</taxon>
        <taxon>Suessiales</taxon>
        <taxon>Symbiodiniaceae</taxon>
        <taxon>Symbiodinium</taxon>
    </lineage>
</organism>
<feature type="compositionally biased region" description="Basic and acidic residues" evidence="11">
    <location>
        <begin position="1435"/>
        <end position="1458"/>
    </location>
</feature>
<evidence type="ECO:0000256" key="9">
    <source>
        <dbReference type="ARBA" id="ARBA00023289"/>
    </source>
</evidence>
<dbReference type="EMBL" id="LSRX01000858">
    <property type="protein sequence ID" value="OLP87484.1"/>
    <property type="molecule type" value="Genomic_DNA"/>
</dbReference>
<dbReference type="SUPFAM" id="SSF52540">
    <property type="entry name" value="P-loop containing nucleoside triphosphate hydrolases"/>
    <property type="match status" value="1"/>
</dbReference>
<dbReference type="GO" id="GO:0003924">
    <property type="term" value="F:GTPase activity"/>
    <property type="evidence" value="ECO:0007669"/>
    <property type="project" value="InterPro"/>
</dbReference>
<dbReference type="Gene3D" id="3.40.50.300">
    <property type="entry name" value="P-loop containing nucleotide triphosphate hydrolases"/>
    <property type="match status" value="1"/>
</dbReference>
<name>A0A1Q9CX31_SYMMI</name>
<comment type="caution">
    <text evidence="14">The sequence shown here is derived from an EMBL/GenBank/DDBJ whole genome shotgun (WGS) entry which is preliminary data.</text>
</comment>
<dbReference type="PRINTS" id="PR00449">
    <property type="entry name" value="RASTRNSFRMNG"/>
</dbReference>
<feature type="transmembrane region" description="Helical" evidence="12">
    <location>
        <begin position="1009"/>
        <end position="1028"/>
    </location>
</feature>
<feature type="transmembrane region" description="Helical" evidence="12">
    <location>
        <begin position="1073"/>
        <end position="1091"/>
    </location>
</feature>
<feature type="domain" description="Peptidase S54 rhomboid" evidence="13">
    <location>
        <begin position="974"/>
        <end position="1115"/>
    </location>
</feature>
<evidence type="ECO:0000256" key="7">
    <source>
        <dbReference type="ARBA" id="ARBA00023136"/>
    </source>
</evidence>
<feature type="region of interest" description="Disordered" evidence="11">
    <location>
        <begin position="514"/>
        <end position="577"/>
    </location>
</feature>
<dbReference type="InterPro" id="IPR022764">
    <property type="entry name" value="Peptidase_S54_rhomboid_dom"/>
</dbReference>
<dbReference type="OrthoDB" id="418595at2759"/>
<dbReference type="Gene3D" id="1.20.1540.10">
    <property type="entry name" value="Rhomboid-like"/>
    <property type="match status" value="1"/>
</dbReference>
<dbReference type="SMART" id="SM00173">
    <property type="entry name" value="RAS"/>
    <property type="match status" value="1"/>
</dbReference>
<dbReference type="InterPro" id="IPR035952">
    <property type="entry name" value="Rhomboid-like_sf"/>
</dbReference>
<keyword evidence="3 12" id="KW-0812">Transmembrane</keyword>
<keyword evidence="6" id="KW-0342">GTP-binding</keyword>
<dbReference type="SMART" id="SM00174">
    <property type="entry name" value="RHO"/>
    <property type="match status" value="1"/>
</dbReference>
<sequence length="1478" mass="165193">MEWHMRLPVIPRIPRMSNYTGLKIAVSKFLVRRSLCEEKGVLCIAWGEMLLALPVRRESVTDIYKLEIQTMLDSDREQITEESGNSKGGVQMTADVCLLPSGKNAHRHQLRSVLLGEVRCCTLLKTRATVGRPTCRAGKFWQAEHVLAGGDCWGWLEYGMSYAYLFKYIIIGDTGVGKSCLLLQFTDKRFRTDHDLTIGVEFGARLINIDNKQIKLQIWDTAGQESFRSITRSYYRGASGALLVYDISRRDTFNHLTRWLEEARQNANANMVIMLIGNKCDLDRREVTYEEGAQFARDHGLIFRETSAKTAQNVEEAFIQTARKIYENIQNNVYDLSSESSGIKVGMPPTGAGYQHGPPRLDGRQTGGGPEFGIAAVAVSDVSFDECCEGRLLGGDHSSDCPRLRRLPGQHDQMARDQEVAMAMQDLKAWRQEAKEAHDKRTQTCRELISRLDHRVQPGCADRDGAVLIHRLEPQHADPGQQRELCPEKKDWIQLEEAQVRRWGTSKTMLPQYRVLHARRSARTSPRTEMPRPSPHTVQARLPKKPRSRPSSVTPRSPRKDEGRKRSEQEAPVRSLARARCRQKMSIAKFPLHVALAIPDCPDADRTQSGPWRRASDRASKEIRASKSATPLREARRALEALASAALAATLRCSRSQELTTCLLRRVLAESAELEQLAELLRAPSAPSASLPTAHARVVEILEEAKEANRLLGQALRALGADGAEGRRWGRQLNLDLDQAFSTEKHNVEKLTKRRMEPAEVAKPGTPAPEEANARCTVMAALNELVSGMRQALDDIHQLRQDAVSESGFKTCEANSTLALGIAWPLPSRIVSTFELIDHVLLVLASLPQAEEFHQAEAARAEAALRPDITYSVVDPLWGEVTTTEAPSAWFRLLFCCCPCCVVGCSTKEAKRAWVKFLCSCSFILAVLQVAILVAVIAVDGGMVSYEENPMLGPKFNRLDEAGGKNAAKILLQGDWWRLASATMLHAGWIHLAGNLVVQLHAGVQLEVIWGPTAWLVVYFVSGIYANLLSCVLHPDTIGVGSSGCLCGLIGGWLSFIFITWNQTLPSDIKMRNAQVTSIVLSILMVLVFSFLPLMDFAAHVGGLLMGTGTSMVMFGSRMTGLGMIANGILSGLVLLLVRPATGFGPLEVRSATNADSECDIAYATKELSRDVSAAMSRMDCGLEITRVSAGLDWQVSGDAEPHCPAQVSQWGDWAFAFRNFLSFMDWGYLTDLKMAEQRTAPIDSTDYNGDFFEGFEGREDRKVRGMKLYSVLSSYLRNRPLKVLRAVDDMNGFEVWRRLTAELEPSSRSRSLAMAQALVGFPSMSKGASLMDYILTYEKLVNEYERLSGVQYDSNLKLGTLLKGIPLQLRQHVVVDINDRTTYQDRFRWKSIGCTVIEEETRKERKIRKVKEKEKVTIKEKEKAMVDMAEDEEEKAKDEEKEKAEEEKERKDMERMQGKLRTKATVEKVKVMEKVKE</sequence>
<keyword evidence="8" id="KW-0449">Lipoprotein</keyword>
<comment type="similarity">
    <text evidence="2">Belongs to the small GTPase superfamily. Rab family.</text>
</comment>
<feature type="region of interest" description="Disordered" evidence="11">
    <location>
        <begin position="602"/>
        <end position="629"/>
    </location>
</feature>
<evidence type="ECO:0000256" key="8">
    <source>
        <dbReference type="ARBA" id="ARBA00023288"/>
    </source>
</evidence>
<evidence type="ECO:0000259" key="13">
    <source>
        <dbReference type="Pfam" id="PF01694"/>
    </source>
</evidence>
<feature type="transmembrane region" description="Helical" evidence="12">
    <location>
        <begin position="917"/>
        <end position="939"/>
    </location>
</feature>
<dbReference type="InterPro" id="IPR005225">
    <property type="entry name" value="Small_GTP-bd"/>
</dbReference>
<dbReference type="GO" id="GO:0005525">
    <property type="term" value="F:GTP binding"/>
    <property type="evidence" value="ECO:0007669"/>
    <property type="project" value="UniProtKB-KW"/>
</dbReference>
<dbReference type="GO" id="GO:0016020">
    <property type="term" value="C:membrane"/>
    <property type="evidence" value="ECO:0007669"/>
    <property type="project" value="UniProtKB-SubCell"/>
</dbReference>
<dbReference type="GO" id="GO:0004252">
    <property type="term" value="F:serine-type endopeptidase activity"/>
    <property type="evidence" value="ECO:0007669"/>
    <property type="project" value="InterPro"/>
</dbReference>
<dbReference type="PROSITE" id="PS51421">
    <property type="entry name" value="RAS"/>
    <property type="match status" value="1"/>
</dbReference>
<dbReference type="PROSITE" id="PS51419">
    <property type="entry name" value="RAB"/>
    <property type="match status" value="1"/>
</dbReference>
<evidence type="ECO:0000256" key="1">
    <source>
        <dbReference type="ARBA" id="ARBA00004141"/>
    </source>
</evidence>
<dbReference type="InterPro" id="IPR001806">
    <property type="entry name" value="Small_GTPase"/>
</dbReference>
<keyword evidence="9" id="KW-0636">Prenylation</keyword>
<feature type="transmembrane region" description="Helical" evidence="12">
    <location>
        <begin position="1040"/>
        <end position="1061"/>
    </location>
</feature>
<keyword evidence="5 12" id="KW-1133">Transmembrane helix</keyword>
<dbReference type="Pfam" id="PF00071">
    <property type="entry name" value="Ras"/>
    <property type="match status" value="1"/>
</dbReference>
<evidence type="ECO:0000256" key="2">
    <source>
        <dbReference type="ARBA" id="ARBA00006270"/>
    </source>
</evidence>
<protein>
    <submittedName>
        <fullName evidence="14">GTP-binding protein yptV4</fullName>
    </submittedName>
</protein>
<comment type="subcellular location">
    <subcellularLocation>
        <location evidence="10">Endomembrane system</location>
        <topology evidence="10">Lipid-anchor</topology>
    </subcellularLocation>
    <subcellularLocation>
        <location evidence="1">Membrane</location>
        <topology evidence="1">Multi-pass membrane protein</topology>
    </subcellularLocation>
</comment>
<dbReference type="Proteomes" id="UP000186817">
    <property type="component" value="Unassembled WGS sequence"/>
</dbReference>
<dbReference type="NCBIfam" id="TIGR00231">
    <property type="entry name" value="small_GTP"/>
    <property type="match status" value="1"/>
</dbReference>
<dbReference type="InterPro" id="IPR027417">
    <property type="entry name" value="P-loop_NTPase"/>
</dbReference>
<evidence type="ECO:0000256" key="10">
    <source>
        <dbReference type="ARBA" id="ARBA00037868"/>
    </source>
</evidence>
<evidence type="ECO:0000313" key="14">
    <source>
        <dbReference type="EMBL" id="OLP87484.1"/>
    </source>
</evidence>
<dbReference type="PANTHER" id="PTHR47979">
    <property type="entry name" value="DRAB11-RELATED"/>
    <property type="match status" value="1"/>
</dbReference>
<feature type="transmembrane region" description="Helical" evidence="12">
    <location>
        <begin position="1122"/>
        <end position="1141"/>
    </location>
</feature>
<evidence type="ECO:0000256" key="3">
    <source>
        <dbReference type="ARBA" id="ARBA00022692"/>
    </source>
</evidence>
<evidence type="ECO:0000256" key="5">
    <source>
        <dbReference type="ARBA" id="ARBA00022989"/>
    </source>
</evidence>
<gene>
    <name evidence="14" type="primary">YPTV4</name>
    <name evidence="14" type="ORF">AK812_SmicGene31283</name>
</gene>
<dbReference type="SMART" id="SM00175">
    <property type="entry name" value="RAB"/>
    <property type="match status" value="1"/>
</dbReference>
<evidence type="ECO:0000256" key="4">
    <source>
        <dbReference type="ARBA" id="ARBA00022741"/>
    </source>
</evidence>
<proteinExistence type="inferred from homology"/>
<dbReference type="FunFam" id="3.40.50.300:FF:000263">
    <property type="entry name" value="Ras-related protein RABB1c"/>
    <property type="match status" value="1"/>
</dbReference>
<keyword evidence="7 12" id="KW-0472">Membrane</keyword>
<feature type="compositionally biased region" description="Basic and acidic residues" evidence="11">
    <location>
        <begin position="614"/>
        <end position="625"/>
    </location>
</feature>
<dbReference type="CDD" id="cd01866">
    <property type="entry name" value="Rab2"/>
    <property type="match status" value="1"/>
</dbReference>
<dbReference type="PROSITE" id="PS51420">
    <property type="entry name" value="RHO"/>
    <property type="match status" value="1"/>
</dbReference>
<dbReference type="InterPro" id="IPR050209">
    <property type="entry name" value="Rab_GTPases_membrane_traffic"/>
</dbReference>
<accession>A0A1Q9CX31</accession>
<feature type="compositionally biased region" description="Basic and acidic residues" evidence="11">
    <location>
        <begin position="558"/>
        <end position="571"/>
    </location>
</feature>